<protein>
    <recommendedName>
        <fullName evidence="2">Bulb-type lectin domain-containing protein</fullName>
    </recommendedName>
</protein>
<keyword evidence="1" id="KW-0732">Signal</keyword>
<accession>A0ABZ0JK19</accession>
<dbReference type="Gene3D" id="2.90.10.30">
    <property type="match status" value="1"/>
</dbReference>
<gene>
    <name evidence="3" type="ORF">QN243_17250</name>
</gene>
<dbReference type="InterPro" id="IPR001480">
    <property type="entry name" value="Bulb-type_lectin_dom"/>
</dbReference>
<dbReference type="PROSITE" id="PS50927">
    <property type="entry name" value="BULB_LECTIN"/>
    <property type="match status" value="1"/>
</dbReference>
<dbReference type="Proteomes" id="UP001302020">
    <property type="component" value="Chromosome"/>
</dbReference>
<dbReference type="SMART" id="SM00108">
    <property type="entry name" value="B_lectin"/>
    <property type="match status" value="1"/>
</dbReference>
<keyword evidence="4" id="KW-1185">Reference proteome</keyword>
<dbReference type="InterPro" id="IPR036426">
    <property type="entry name" value="Bulb-type_lectin_dom_sf"/>
</dbReference>
<feature type="chain" id="PRO_5047352838" description="Bulb-type lectin domain-containing protein" evidence="1">
    <location>
        <begin position="19"/>
        <end position="274"/>
    </location>
</feature>
<evidence type="ECO:0000259" key="2">
    <source>
        <dbReference type="PROSITE" id="PS50927"/>
    </source>
</evidence>
<dbReference type="SUPFAM" id="SSF51110">
    <property type="entry name" value="alpha-D-mannose-specific plant lectins"/>
    <property type="match status" value="2"/>
</dbReference>
<evidence type="ECO:0000313" key="4">
    <source>
        <dbReference type="Proteomes" id="UP001302020"/>
    </source>
</evidence>
<evidence type="ECO:0000313" key="3">
    <source>
        <dbReference type="EMBL" id="WOS40127.1"/>
    </source>
</evidence>
<feature type="domain" description="Bulb-type lectin" evidence="2">
    <location>
        <begin position="166"/>
        <end position="274"/>
    </location>
</feature>
<sequence length="274" mass="28982">MKFIFGAFAIASAFAANAQSASVPLIRPIFPGQLNQGKVMVPEETINSPSGTYSLRFNSDGSLGLYQNSNNSRVWIAKGDSGTSFGDTVSFLQDTPQYGKKWTQCFGMGKNGSYVNKLFKSCQTSSVRGLAGGEAYLAVQDDGNLVVYAMSQAWKADGKYINGYEGIAFPMGTTFSKGSSFSTSNGAARLDFSTTGNLEVYTNGALTWQSGTGGSGESAVMQGDGNFVIYNAAGNAIWNTNTSGRKDAYLALASNGALNVIARVEGSQGVLWHR</sequence>
<reference evidence="3 4" key="1">
    <citation type="submission" date="2023-05" db="EMBL/GenBank/DDBJ databases">
        <title>Xanthomonas rydalmerenesis sp. nov., a novel Xanthomonas species isolated from Fragaria x ananassa.</title>
        <authorList>
            <person name="McKnight D.J.E."/>
            <person name="Wong-Bajracharya J."/>
            <person name="Okoh E.B."/>
            <person name="Snijders F."/>
            <person name="Lidbetter F."/>
            <person name="Webster J."/>
            <person name="Djordjevic S.P."/>
            <person name="Bogema D.R."/>
            <person name="Chapman T.A."/>
        </authorList>
    </citation>
    <scope>NUCLEOTIDE SEQUENCE [LARGE SCALE GENOMIC DNA]</scope>
    <source>
        <strain evidence="3 4">DAR34883</strain>
    </source>
</reference>
<dbReference type="EMBL" id="CP126172">
    <property type="protein sequence ID" value="WOS40127.1"/>
    <property type="molecule type" value="Genomic_DNA"/>
</dbReference>
<dbReference type="Gene3D" id="2.90.10.10">
    <property type="entry name" value="Bulb-type lectin domain"/>
    <property type="match status" value="1"/>
</dbReference>
<evidence type="ECO:0000256" key="1">
    <source>
        <dbReference type="SAM" id="SignalP"/>
    </source>
</evidence>
<proteinExistence type="predicted"/>
<name>A0ABZ0JK19_9XANT</name>
<feature type="signal peptide" evidence="1">
    <location>
        <begin position="1"/>
        <end position="18"/>
    </location>
</feature>
<dbReference type="RefSeq" id="WP_255421666.1">
    <property type="nucleotide sequence ID" value="NZ_CP126170.1"/>
</dbReference>
<organism evidence="3 4">
    <name type="scientific">Xanthomonas rydalmerensis</name>
    <dbReference type="NCBI Taxonomy" id="3046274"/>
    <lineage>
        <taxon>Bacteria</taxon>
        <taxon>Pseudomonadati</taxon>
        <taxon>Pseudomonadota</taxon>
        <taxon>Gammaproteobacteria</taxon>
        <taxon>Lysobacterales</taxon>
        <taxon>Lysobacteraceae</taxon>
        <taxon>Xanthomonas</taxon>
    </lineage>
</organism>